<dbReference type="GO" id="GO:0046872">
    <property type="term" value="F:metal ion binding"/>
    <property type="evidence" value="ECO:0007669"/>
    <property type="project" value="UniProtKB-KW"/>
</dbReference>
<keyword evidence="4" id="KW-0472">Membrane</keyword>
<dbReference type="SUPFAM" id="SSF46626">
    <property type="entry name" value="Cytochrome c"/>
    <property type="match status" value="1"/>
</dbReference>
<dbReference type="GO" id="GO:0020037">
    <property type="term" value="F:heme binding"/>
    <property type="evidence" value="ECO:0007669"/>
    <property type="project" value="InterPro"/>
</dbReference>
<dbReference type="InterPro" id="IPR009056">
    <property type="entry name" value="Cyt_c-like_dom"/>
</dbReference>
<dbReference type="Gene3D" id="1.10.760.10">
    <property type="entry name" value="Cytochrome c-like domain"/>
    <property type="match status" value="1"/>
</dbReference>
<sequence length="490" mass="53535">MPAFSQLSSREIWDVVAFLFTQGLSETDQHSASLIYQNLCLSCHGSEGQGDGTLAVSRALTMSDWQNQPLLPAYSDQQLFSIIRDGKGSEMNAFAVMLSEPQTENLSKVVRLLSIQEAMNFTPQTAALQEGGTEPNILDQNQGFFSVEGNVVNVSGGAVDAAAEASLSIIANGQTIKKMTAHLLTNGFFRFILVPYSPEWNYVVTVSHNGTTFNSNVIYGSEYASAATAHLLMQVYDANTDITLLRGEQTHVMLEFNGDDTVRVVEYVMISNHSSYVVVPQNEITPLLKFTLPLSVQGLDLSNSTDTSYLKITEGGFGDWQSIAPGSSHQVVFEYTLPFKGDDSLLFSFPVTTTSVLVMVQDNSNQITCKGPQHLNQRSVDGGTLDIFSAVNLAAGNQLLLHCYNTSQMVPEIAGGAALIFGLLVVVLIVLSKKKQNQLLRKEQARQKQNLILDAIIVLDDSYKAGDLPKAAYEAKRAELVKQLEEERAQ</sequence>
<evidence type="ECO:0000256" key="3">
    <source>
        <dbReference type="ARBA" id="ARBA00023004"/>
    </source>
</evidence>
<evidence type="ECO:0000256" key="2">
    <source>
        <dbReference type="ARBA" id="ARBA00022723"/>
    </source>
</evidence>
<protein>
    <recommendedName>
        <fullName evidence="5">Cytochrome c domain-containing protein</fullName>
    </recommendedName>
</protein>
<evidence type="ECO:0000256" key="1">
    <source>
        <dbReference type="ARBA" id="ARBA00022617"/>
    </source>
</evidence>
<proteinExistence type="predicted"/>
<feature type="transmembrane region" description="Helical" evidence="4">
    <location>
        <begin position="413"/>
        <end position="432"/>
    </location>
</feature>
<evidence type="ECO:0000259" key="5">
    <source>
        <dbReference type="PROSITE" id="PS51007"/>
    </source>
</evidence>
<feature type="domain" description="Cytochrome c" evidence="5">
    <location>
        <begin position="27"/>
        <end position="114"/>
    </location>
</feature>
<gene>
    <name evidence="6" type="ORF">SDC9_111787</name>
</gene>
<comment type="caution">
    <text evidence="6">The sequence shown here is derived from an EMBL/GenBank/DDBJ whole genome shotgun (WGS) entry which is preliminary data.</text>
</comment>
<keyword evidence="4" id="KW-0812">Transmembrane</keyword>
<dbReference type="EMBL" id="VSSQ01020213">
    <property type="protein sequence ID" value="MPM64896.1"/>
    <property type="molecule type" value="Genomic_DNA"/>
</dbReference>
<keyword evidence="3" id="KW-0408">Iron</keyword>
<dbReference type="InterPro" id="IPR036909">
    <property type="entry name" value="Cyt_c-like_dom_sf"/>
</dbReference>
<evidence type="ECO:0000313" key="6">
    <source>
        <dbReference type="EMBL" id="MPM64896.1"/>
    </source>
</evidence>
<dbReference type="AlphaFoldDB" id="A0A645BI90"/>
<dbReference type="PROSITE" id="PS51007">
    <property type="entry name" value="CYTC"/>
    <property type="match status" value="1"/>
</dbReference>
<evidence type="ECO:0000256" key="4">
    <source>
        <dbReference type="SAM" id="Phobius"/>
    </source>
</evidence>
<reference evidence="6" key="1">
    <citation type="submission" date="2019-08" db="EMBL/GenBank/DDBJ databases">
        <authorList>
            <person name="Kucharzyk K."/>
            <person name="Murdoch R.W."/>
            <person name="Higgins S."/>
            <person name="Loffler F."/>
        </authorList>
    </citation>
    <scope>NUCLEOTIDE SEQUENCE</scope>
</reference>
<dbReference type="Pfam" id="PF13442">
    <property type="entry name" value="Cytochrome_CBB3"/>
    <property type="match status" value="1"/>
</dbReference>
<keyword evidence="1" id="KW-0349">Heme</keyword>
<name>A0A645BI90_9ZZZZ</name>
<keyword evidence="4" id="KW-1133">Transmembrane helix</keyword>
<organism evidence="6">
    <name type="scientific">bioreactor metagenome</name>
    <dbReference type="NCBI Taxonomy" id="1076179"/>
    <lineage>
        <taxon>unclassified sequences</taxon>
        <taxon>metagenomes</taxon>
        <taxon>ecological metagenomes</taxon>
    </lineage>
</organism>
<accession>A0A645BI90</accession>
<keyword evidence="2" id="KW-0479">Metal-binding</keyword>
<dbReference type="GO" id="GO:0009055">
    <property type="term" value="F:electron transfer activity"/>
    <property type="evidence" value="ECO:0007669"/>
    <property type="project" value="InterPro"/>
</dbReference>